<dbReference type="AlphaFoldDB" id="A0A379TI29"/>
<keyword evidence="1" id="KW-1133">Transmembrane helix</keyword>
<evidence type="ECO:0000313" key="3">
    <source>
        <dbReference type="Proteomes" id="UP000254741"/>
    </source>
</evidence>
<name>A0A379TI29_SALER</name>
<keyword evidence="1" id="KW-0472">Membrane</keyword>
<organism evidence="2 3">
    <name type="scientific">Salmonella enterica subsp. arizonae</name>
    <dbReference type="NCBI Taxonomy" id="59203"/>
    <lineage>
        <taxon>Bacteria</taxon>
        <taxon>Pseudomonadati</taxon>
        <taxon>Pseudomonadota</taxon>
        <taxon>Gammaproteobacteria</taxon>
        <taxon>Enterobacterales</taxon>
        <taxon>Enterobacteriaceae</taxon>
        <taxon>Salmonella</taxon>
    </lineage>
</organism>
<proteinExistence type="predicted"/>
<evidence type="ECO:0000256" key="1">
    <source>
        <dbReference type="SAM" id="Phobius"/>
    </source>
</evidence>
<evidence type="ECO:0000313" key="2">
    <source>
        <dbReference type="EMBL" id="SUG50282.1"/>
    </source>
</evidence>
<gene>
    <name evidence="2" type="primary">coaA_3</name>
    <name evidence="2" type="ORF">NCTC8297_05661</name>
</gene>
<accession>A0A379TI29</accession>
<keyword evidence="1" id="KW-0812">Transmembrane</keyword>
<dbReference type="GO" id="GO:0004594">
    <property type="term" value="F:pantothenate kinase activity"/>
    <property type="evidence" value="ECO:0007669"/>
    <property type="project" value="UniProtKB-EC"/>
</dbReference>
<dbReference type="EMBL" id="UGXG01000002">
    <property type="protein sequence ID" value="SUG50282.1"/>
    <property type="molecule type" value="Genomic_DNA"/>
</dbReference>
<protein>
    <submittedName>
        <fullName evidence="2">Pantothenate kinase</fullName>
        <ecNumber evidence="2">2.7.1.33</ecNumber>
    </submittedName>
</protein>
<sequence>MFYKAAWIILTIRTMYLSLISLISLFTLMRQKNFFRHGISNRFLKFRDGAFTDPDSYFHNYAKIV</sequence>
<reference evidence="2 3" key="1">
    <citation type="submission" date="2018-06" db="EMBL/GenBank/DDBJ databases">
        <authorList>
            <consortium name="Pathogen Informatics"/>
            <person name="Doyle S."/>
        </authorList>
    </citation>
    <scope>NUCLEOTIDE SEQUENCE [LARGE SCALE GENOMIC DNA]</scope>
    <source>
        <strain evidence="2 3">NCTC8297</strain>
    </source>
</reference>
<feature type="transmembrane region" description="Helical" evidence="1">
    <location>
        <begin position="6"/>
        <end position="28"/>
    </location>
</feature>
<dbReference type="EC" id="2.7.1.33" evidence="2"/>
<dbReference type="Proteomes" id="UP000254741">
    <property type="component" value="Unassembled WGS sequence"/>
</dbReference>
<keyword evidence="2" id="KW-0808">Transferase</keyword>
<keyword evidence="2" id="KW-0418">Kinase</keyword>